<feature type="compositionally biased region" description="Pro residues" evidence="1">
    <location>
        <begin position="26"/>
        <end position="35"/>
    </location>
</feature>
<feature type="compositionally biased region" description="Pro residues" evidence="1">
    <location>
        <begin position="75"/>
        <end position="87"/>
    </location>
</feature>
<dbReference type="SUPFAM" id="SSF81606">
    <property type="entry name" value="PP2C-like"/>
    <property type="match status" value="1"/>
</dbReference>
<protein>
    <recommendedName>
        <fullName evidence="2">PPM-type phosphatase domain-containing protein</fullName>
    </recommendedName>
</protein>
<feature type="region of interest" description="Disordered" evidence="1">
    <location>
        <begin position="1"/>
        <end position="90"/>
    </location>
</feature>
<dbReference type="Pfam" id="PF00481">
    <property type="entry name" value="PP2C"/>
    <property type="match status" value="1"/>
</dbReference>
<sequence>MHGLQADQPRGPPSSQHQPPHHGPSAPTPAVPVAPPATLQQHKVPLSQPQPDAQPAPSSTANQASQGPPSKYPQGLPPLGPSLPAKPHPLRWSKLSADHRISSSAAERARLQERGHTVRHRLFGLNISRMLGDRFLKDEDLGFIAEPYISDMQEVAAGGRAFLILASDGLWDVVTEQRAASLVSKAAEEQPSVSAADVADILLSQAITLRSKDDISILVVEVKPLS</sequence>
<dbReference type="InterPro" id="IPR001932">
    <property type="entry name" value="PPM-type_phosphatase-like_dom"/>
</dbReference>
<gene>
    <name evidence="3" type="ORF">DTER00134_LOCUS3359</name>
</gene>
<dbReference type="GO" id="GO:0004722">
    <property type="term" value="F:protein serine/threonine phosphatase activity"/>
    <property type="evidence" value="ECO:0007669"/>
    <property type="project" value="InterPro"/>
</dbReference>
<name>A0A7S3QNI9_DUNTE</name>
<accession>A0A7S3QNI9</accession>
<dbReference type="PROSITE" id="PS51746">
    <property type="entry name" value="PPM_2"/>
    <property type="match status" value="1"/>
</dbReference>
<evidence type="ECO:0000313" key="3">
    <source>
        <dbReference type="EMBL" id="CAE0488295.1"/>
    </source>
</evidence>
<dbReference type="CDD" id="cd00143">
    <property type="entry name" value="PP2Cc"/>
    <property type="match status" value="1"/>
</dbReference>
<evidence type="ECO:0000259" key="2">
    <source>
        <dbReference type="PROSITE" id="PS51746"/>
    </source>
</evidence>
<dbReference type="Gene3D" id="3.60.40.10">
    <property type="entry name" value="PPM-type phosphatase domain"/>
    <property type="match status" value="1"/>
</dbReference>
<reference evidence="3" key="1">
    <citation type="submission" date="2021-01" db="EMBL/GenBank/DDBJ databases">
        <authorList>
            <person name="Corre E."/>
            <person name="Pelletier E."/>
            <person name="Niang G."/>
            <person name="Scheremetjew M."/>
            <person name="Finn R."/>
            <person name="Kale V."/>
            <person name="Holt S."/>
            <person name="Cochrane G."/>
            <person name="Meng A."/>
            <person name="Brown T."/>
            <person name="Cohen L."/>
        </authorList>
    </citation>
    <scope>NUCLEOTIDE SEQUENCE</scope>
    <source>
        <strain evidence="3">CCMP1320</strain>
    </source>
</reference>
<dbReference type="InterPro" id="IPR036457">
    <property type="entry name" value="PPM-type-like_dom_sf"/>
</dbReference>
<evidence type="ECO:0000256" key="1">
    <source>
        <dbReference type="SAM" id="MobiDB-lite"/>
    </source>
</evidence>
<dbReference type="InterPro" id="IPR015655">
    <property type="entry name" value="PP2C"/>
</dbReference>
<dbReference type="AlphaFoldDB" id="A0A7S3QNI9"/>
<organism evidence="3">
    <name type="scientific">Dunaliella tertiolecta</name>
    <name type="common">Green alga</name>
    <dbReference type="NCBI Taxonomy" id="3047"/>
    <lineage>
        <taxon>Eukaryota</taxon>
        <taxon>Viridiplantae</taxon>
        <taxon>Chlorophyta</taxon>
        <taxon>core chlorophytes</taxon>
        <taxon>Chlorophyceae</taxon>
        <taxon>CS clade</taxon>
        <taxon>Chlamydomonadales</taxon>
        <taxon>Dunaliellaceae</taxon>
        <taxon>Dunaliella</taxon>
    </lineage>
</organism>
<feature type="compositionally biased region" description="Low complexity" evidence="1">
    <location>
        <begin position="45"/>
        <end position="61"/>
    </location>
</feature>
<dbReference type="PANTHER" id="PTHR47992">
    <property type="entry name" value="PROTEIN PHOSPHATASE"/>
    <property type="match status" value="1"/>
</dbReference>
<dbReference type="EMBL" id="HBIP01006506">
    <property type="protein sequence ID" value="CAE0488295.1"/>
    <property type="molecule type" value="Transcribed_RNA"/>
</dbReference>
<proteinExistence type="predicted"/>
<feature type="domain" description="PPM-type phosphatase" evidence="2">
    <location>
        <begin position="1"/>
        <end position="222"/>
    </location>
</feature>